<keyword evidence="9" id="KW-1185">Reference proteome</keyword>
<evidence type="ECO:0000256" key="3">
    <source>
        <dbReference type="ARBA" id="ARBA00022603"/>
    </source>
</evidence>
<comment type="similarity">
    <text evidence="6">Belongs to the methyltransferase superfamily. METTL16/RlmF family.</text>
</comment>
<dbReference type="NCBIfam" id="NF008725">
    <property type="entry name" value="PRK11727.1"/>
    <property type="match status" value="1"/>
</dbReference>
<name>A0A1V4T6T3_9GAMM</name>
<keyword evidence="5 6" id="KW-0949">S-adenosyl-L-methionine</keyword>
<evidence type="ECO:0000256" key="6">
    <source>
        <dbReference type="HAMAP-Rule" id="MF_01848"/>
    </source>
</evidence>
<dbReference type="AlphaFoldDB" id="A0A1V4T6T3"/>
<keyword evidence="3 6" id="KW-0489">Methyltransferase</keyword>
<dbReference type="Proteomes" id="UP000191418">
    <property type="component" value="Unassembled WGS sequence"/>
</dbReference>
<evidence type="ECO:0000256" key="5">
    <source>
        <dbReference type="ARBA" id="ARBA00022691"/>
    </source>
</evidence>
<keyword evidence="1 6" id="KW-0963">Cytoplasm</keyword>
<dbReference type="Gene3D" id="3.40.50.150">
    <property type="entry name" value="Vaccinia Virus protein VP39"/>
    <property type="match status" value="1"/>
</dbReference>
<evidence type="ECO:0000313" key="8">
    <source>
        <dbReference type="EMBL" id="OPX55650.1"/>
    </source>
</evidence>
<dbReference type="HAMAP" id="MF_01848">
    <property type="entry name" value="23SrRNA_methyltr_F"/>
    <property type="match status" value="1"/>
</dbReference>
<dbReference type="EMBL" id="MTSM01000008">
    <property type="protein sequence ID" value="OPX55650.1"/>
    <property type="molecule type" value="Genomic_DNA"/>
</dbReference>
<gene>
    <name evidence="6" type="primary">rlmF</name>
    <name evidence="8" type="ORF">BTE48_08380</name>
</gene>
<dbReference type="GO" id="GO:0005737">
    <property type="term" value="C:cytoplasm"/>
    <property type="evidence" value="ECO:0007669"/>
    <property type="project" value="UniProtKB-SubCell"/>
</dbReference>
<dbReference type="STRING" id="64969.SAMN02745127_01412"/>
<comment type="caution">
    <text evidence="8">The sequence shown here is derived from an EMBL/GenBank/DDBJ whole genome shotgun (WGS) entry which is preliminary data.</text>
</comment>
<dbReference type="Pfam" id="PF05971">
    <property type="entry name" value="Methyltransf_10"/>
    <property type="match status" value="1"/>
</dbReference>
<dbReference type="PANTHER" id="PTHR13393">
    <property type="entry name" value="SAM-DEPENDENT METHYLTRANSFERASE"/>
    <property type="match status" value="1"/>
</dbReference>
<evidence type="ECO:0000256" key="2">
    <source>
        <dbReference type="ARBA" id="ARBA00022552"/>
    </source>
</evidence>
<dbReference type="InterPro" id="IPR029063">
    <property type="entry name" value="SAM-dependent_MTases_sf"/>
</dbReference>
<dbReference type="SUPFAM" id="SSF53335">
    <property type="entry name" value="S-adenosyl-L-methionine-dependent methyltransferases"/>
    <property type="match status" value="1"/>
</dbReference>
<dbReference type="InterPro" id="IPR010286">
    <property type="entry name" value="METTL16/RlmF"/>
</dbReference>
<evidence type="ECO:0000313" key="9">
    <source>
        <dbReference type="Proteomes" id="UP000191418"/>
    </source>
</evidence>
<comment type="function">
    <text evidence="6">Specifically methylates the adenine in position 1618 of 23S rRNA.</text>
</comment>
<dbReference type="GO" id="GO:0070475">
    <property type="term" value="P:rRNA base methylation"/>
    <property type="evidence" value="ECO:0007669"/>
    <property type="project" value="TreeGrafter"/>
</dbReference>
<protein>
    <recommendedName>
        <fullName evidence="6">Ribosomal RNA large subunit methyltransferase F</fullName>
        <ecNumber evidence="6">2.1.1.181</ecNumber>
    </recommendedName>
    <alternativeName>
        <fullName evidence="6">23S rRNA mA1618 methyltransferase</fullName>
    </alternativeName>
    <alternativeName>
        <fullName evidence="6">rRNA adenine N-6-methyltransferase</fullName>
    </alternativeName>
</protein>
<dbReference type="InterPro" id="IPR016909">
    <property type="entry name" value="rRNA_lsu_MeTfrase_F"/>
</dbReference>
<dbReference type="CDD" id="cd02440">
    <property type="entry name" value="AdoMet_MTases"/>
    <property type="match status" value="1"/>
</dbReference>
<sequence>MVKKQQVLKNGLHPRNPHNQGYDFDQLVALLPDLKPFVVVTPKGHHSINFADPEAVKHLNRALLKQYYNVSFWDIPEGYLCPAIPGRADYIHYLADLLAQPHAKQPPRGKHIQVLDIGAGANCVYPILGSQSYGWSFVGSDINPIAVNCAKQLIRANQSLSGKIEYRLQTDSQKIFKHIIQAGEHFDLTLCNPPFHSSEAEASAGTERKLRNLNLSREPSSKTNKKPTLNFGGQQTELWCKGGEIAFLRQMVKESSEYAAQCLWFSSLVSKKENLPALYQALKAVNAKQVQTIEMQQGQKVSRIVAWSFMDLPQQLQWQQFRWKR</sequence>
<keyword evidence="4 6" id="KW-0808">Transferase</keyword>
<comment type="subcellular location">
    <subcellularLocation>
        <location evidence="6">Cytoplasm</location>
    </subcellularLocation>
</comment>
<accession>A0A1V4T6T3</accession>
<dbReference type="PIRSF" id="PIRSF029038">
    <property type="entry name" value="Mtase_YbiN_prd"/>
    <property type="match status" value="1"/>
</dbReference>
<comment type="catalytic activity">
    <reaction evidence="6">
        <text>adenosine(1618) in 23S rRNA + S-adenosyl-L-methionine = N(6)-methyladenosine(1618) in 23S rRNA + S-adenosyl-L-homocysteine + H(+)</text>
        <dbReference type="Rhea" id="RHEA:16497"/>
        <dbReference type="Rhea" id="RHEA-COMP:10229"/>
        <dbReference type="Rhea" id="RHEA-COMP:10231"/>
        <dbReference type="ChEBI" id="CHEBI:15378"/>
        <dbReference type="ChEBI" id="CHEBI:57856"/>
        <dbReference type="ChEBI" id="CHEBI:59789"/>
        <dbReference type="ChEBI" id="CHEBI:74411"/>
        <dbReference type="ChEBI" id="CHEBI:74449"/>
        <dbReference type="EC" id="2.1.1.181"/>
    </reaction>
</comment>
<dbReference type="GO" id="GO:0052907">
    <property type="term" value="F:23S rRNA (adenine(1618)-N(6))-methyltransferase activity"/>
    <property type="evidence" value="ECO:0007669"/>
    <property type="project" value="UniProtKB-EC"/>
</dbReference>
<feature type="region of interest" description="Disordered" evidence="7">
    <location>
        <begin position="199"/>
        <end position="228"/>
    </location>
</feature>
<keyword evidence="2 6" id="KW-0698">rRNA processing</keyword>
<organism evidence="8 9">
    <name type="scientific">Oceanospirillum multiglobuliferum</name>
    <dbReference type="NCBI Taxonomy" id="64969"/>
    <lineage>
        <taxon>Bacteria</taxon>
        <taxon>Pseudomonadati</taxon>
        <taxon>Pseudomonadota</taxon>
        <taxon>Gammaproteobacteria</taxon>
        <taxon>Oceanospirillales</taxon>
        <taxon>Oceanospirillaceae</taxon>
        <taxon>Oceanospirillum</taxon>
    </lineage>
</organism>
<dbReference type="EC" id="2.1.1.181" evidence="6"/>
<evidence type="ECO:0000256" key="7">
    <source>
        <dbReference type="SAM" id="MobiDB-lite"/>
    </source>
</evidence>
<feature type="compositionally biased region" description="Polar residues" evidence="7">
    <location>
        <begin position="213"/>
        <end position="222"/>
    </location>
</feature>
<dbReference type="PANTHER" id="PTHR13393:SF0">
    <property type="entry name" value="RNA N6-ADENOSINE-METHYLTRANSFERASE METTL16"/>
    <property type="match status" value="1"/>
</dbReference>
<evidence type="ECO:0000256" key="1">
    <source>
        <dbReference type="ARBA" id="ARBA00022490"/>
    </source>
</evidence>
<evidence type="ECO:0000256" key="4">
    <source>
        <dbReference type="ARBA" id="ARBA00022679"/>
    </source>
</evidence>
<reference evidence="8 9" key="1">
    <citation type="submission" date="2017-01" db="EMBL/GenBank/DDBJ databases">
        <title>Genome Sequencing of a Marine Spirillum, Oceanospirillum multiglobuliferum ATCC 33336, from Japan.</title>
        <authorList>
            <person name="Carney J.G."/>
            <person name="Trachtenberg A.M."/>
            <person name="Rheaume B.A."/>
            <person name="Linnane J.D."/>
            <person name="Pitts N.L."/>
            <person name="Mykles D.L."/>
            <person name="Maclea K.S."/>
        </authorList>
    </citation>
    <scope>NUCLEOTIDE SEQUENCE [LARGE SCALE GENOMIC DNA]</scope>
    <source>
        <strain evidence="8 9">ATCC 33336</strain>
    </source>
</reference>
<proteinExistence type="inferred from homology"/>
<dbReference type="OrthoDB" id="1115728at2"/>